<feature type="coiled-coil region" evidence="1">
    <location>
        <begin position="332"/>
        <end position="359"/>
    </location>
</feature>
<proteinExistence type="predicted"/>
<dbReference type="EMBL" id="PDDY01000004">
    <property type="protein sequence ID" value="PEH39788.1"/>
    <property type="molecule type" value="Genomic_DNA"/>
</dbReference>
<comment type="caution">
    <text evidence="2">The sequence shown here is derived from an EMBL/GenBank/DDBJ whole genome shotgun (WGS) entry which is preliminary data.</text>
</comment>
<keyword evidence="1" id="KW-0175">Coiled coil</keyword>
<sequence>MLVYSSSFMLTPEKGPQQIIELIARWVGKRSGGFIAVNDLLRGVTRKRLKDGSTVTSRASLLDPTAPSFPFIFSAELSHRDDQVSGRLWTTGIGMRQATQDGPVECTFLLKTDEVSARVSSPIQVTRPRIVLDVVTHCQPVGTTPGLKIKQLDENSAAAFLAEVEREDRSYPIVVISARKDGTYLVQPERIRSLLVGIADVVQVVPTADTFDIEKTLGKKYGAWGGAINVLFRSKIGRDGAYCDSSLYRPDRLADLTEAGVNVDSEILSAVTHQTNVPASWRHISLSVVDQAVLRDQLARAVESAKQTDGDAGYIKLLEDAMDQMTDKDLSISELRTQVQEQDERISELEASVQGLKHSLAGLNHSAAGPDDDSLGVIQPLRDAVSMVVAGDPTLEQSLTIIRSLFPDRVVVLDSAVSSARESETFRYGKRGFDLLWKLANNYWPAVAEGGGDAEGRKVFGQKAYAQNEAGALSNDGKRRRTFEYKGQDILMEKHLKIGLKDSVAETLRVHFEWVGADNVVVIGHCGKHLDF</sequence>
<evidence type="ECO:0000313" key="2">
    <source>
        <dbReference type="EMBL" id="PEH39788.1"/>
    </source>
</evidence>
<evidence type="ECO:0000313" key="3">
    <source>
        <dbReference type="Proteomes" id="UP000220629"/>
    </source>
</evidence>
<gene>
    <name evidence="2" type="ORF">CRM94_36730</name>
</gene>
<protein>
    <submittedName>
        <fullName evidence="2">Uncharacterized protein</fullName>
    </submittedName>
</protein>
<evidence type="ECO:0000256" key="1">
    <source>
        <dbReference type="SAM" id="Coils"/>
    </source>
</evidence>
<reference evidence="3" key="1">
    <citation type="submission" date="2017-09" db="EMBL/GenBank/DDBJ databases">
        <title>FDA dAtabase for Regulatory Grade micrObial Sequences (FDA-ARGOS): Supporting development and validation of Infectious Disease Dx tests.</title>
        <authorList>
            <person name="Minogue T."/>
            <person name="Wolcott M."/>
            <person name="Wasieloski L."/>
            <person name="Aguilar W."/>
            <person name="Moore D."/>
            <person name="Tallon L."/>
            <person name="Sadzewicz L."/>
            <person name="Ott S."/>
            <person name="Zhao X."/>
            <person name="Nagaraj S."/>
            <person name="Vavikolanu K."/>
            <person name="Aluvathingal J."/>
            <person name="Nadendla S."/>
            <person name="Sichtig H."/>
        </authorList>
    </citation>
    <scope>NUCLEOTIDE SEQUENCE [LARGE SCALE GENOMIC DNA]</scope>
    <source>
        <strain evidence="3">FDAARGOS_390</strain>
    </source>
</reference>
<accession>A0A2A7S8B3</accession>
<dbReference type="AlphaFoldDB" id="A0A2A7S8B3"/>
<name>A0A2A7S8B3_BURGA</name>
<organism evidence="2 3">
    <name type="scientific">Burkholderia gladioli</name>
    <name type="common">Pseudomonas marginata</name>
    <name type="synonym">Phytomonas marginata</name>
    <dbReference type="NCBI Taxonomy" id="28095"/>
    <lineage>
        <taxon>Bacteria</taxon>
        <taxon>Pseudomonadati</taxon>
        <taxon>Pseudomonadota</taxon>
        <taxon>Betaproteobacteria</taxon>
        <taxon>Burkholderiales</taxon>
        <taxon>Burkholderiaceae</taxon>
        <taxon>Burkholderia</taxon>
    </lineage>
</organism>
<dbReference type="Proteomes" id="UP000220629">
    <property type="component" value="Unassembled WGS sequence"/>
</dbReference>